<comment type="caution">
    <text evidence="2">The sequence shown here is derived from an EMBL/GenBank/DDBJ whole genome shotgun (WGS) entry which is preliminary data.</text>
</comment>
<name>A0A8J3BVQ4_9ACTN</name>
<evidence type="ECO:0000313" key="3">
    <source>
        <dbReference type="Proteomes" id="UP000662200"/>
    </source>
</evidence>
<reference evidence="2" key="2">
    <citation type="submission" date="2020-09" db="EMBL/GenBank/DDBJ databases">
        <authorList>
            <person name="Sun Q."/>
            <person name="Ohkuma M."/>
        </authorList>
    </citation>
    <scope>NUCLEOTIDE SEQUENCE</scope>
    <source>
        <strain evidence="2">JCM 3091</strain>
    </source>
</reference>
<dbReference type="Proteomes" id="UP000662200">
    <property type="component" value="Unassembled WGS sequence"/>
</dbReference>
<accession>A0A8J3BVQ4</accession>
<reference evidence="2" key="1">
    <citation type="journal article" date="2014" name="Int. J. Syst. Evol. Microbiol.">
        <title>Complete genome sequence of Corynebacterium casei LMG S-19264T (=DSM 44701T), isolated from a smear-ripened cheese.</title>
        <authorList>
            <consortium name="US DOE Joint Genome Institute (JGI-PGF)"/>
            <person name="Walter F."/>
            <person name="Albersmeier A."/>
            <person name="Kalinowski J."/>
            <person name="Ruckert C."/>
        </authorList>
    </citation>
    <scope>NUCLEOTIDE SEQUENCE</scope>
    <source>
        <strain evidence="2">JCM 3091</strain>
    </source>
</reference>
<feature type="region of interest" description="Disordered" evidence="1">
    <location>
        <begin position="116"/>
        <end position="145"/>
    </location>
</feature>
<proteinExistence type="predicted"/>
<evidence type="ECO:0000313" key="2">
    <source>
        <dbReference type="EMBL" id="GGK41778.1"/>
    </source>
</evidence>
<dbReference type="AlphaFoldDB" id="A0A8J3BVQ4"/>
<dbReference type="RefSeq" id="WP_189115736.1">
    <property type="nucleotide sequence ID" value="NZ_BMQC01000020.1"/>
</dbReference>
<gene>
    <name evidence="2" type="ORF">GCM10010124_38230</name>
</gene>
<dbReference type="EMBL" id="BMQC01000020">
    <property type="protein sequence ID" value="GGK41778.1"/>
    <property type="molecule type" value="Genomic_DNA"/>
</dbReference>
<evidence type="ECO:0000256" key="1">
    <source>
        <dbReference type="SAM" id="MobiDB-lite"/>
    </source>
</evidence>
<protein>
    <submittedName>
        <fullName evidence="2">Uncharacterized protein</fullName>
    </submittedName>
</protein>
<sequence>MTDPETAEVSQDVEWMTPFPMDGVQPVFVADDDSPWHVIPHWAMVDGKALLVGLDIRSFVEDMPDDARDAWPSRRPVAGHLQELTQKVLRGIPLSAVRDESRKHLADKLGALAGGLPDSPLQRRAGQHATAMTASGKPRRRRPSASDDLLVRVAQLYAKAEAVGQGRAPARFVEQELRREGFDVSTRGGRDQVRKWIQRARERKLLPPVV</sequence>
<keyword evidence="3" id="KW-1185">Reference proteome</keyword>
<organism evidence="2 3">
    <name type="scientific">Pilimelia terevasa</name>
    <dbReference type="NCBI Taxonomy" id="53372"/>
    <lineage>
        <taxon>Bacteria</taxon>
        <taxon>Bacillati</taxon>
        <taxon>Actinomycetota</taxon>
        <taxon>Actinomycetes</taxon>
        <taxon>Micromonosporales</taxon>
        <taxon>Micromonosporaceae</taxon>
        <taxon>Pilimelia</taxon>
    </lineage>
</organism>